<proteinExistence type="inferred from homology"/>
<feature type="domain" description="Protein kinase" evidence="8">
    <location>
        <begin position="1"/>
        <end position="69"/>
    </location>
</feature>
<evidence type="ECO:0000256" key="4">
    <source>
        <dbReference type="ARBA" id="ARBA00022737"/>
    </source>
</evidence>
<evidence type="ECO:0000256" key="6">
    <source>
        <dbReference type="ARBA" id="ARBA00023288"/>
    </source>
</evidence>
<evidence type="ECO:0000259" key="8">
    <source>
        <dbReference type="PROSITE" id="PS50011"/>
    </source>
</evidence>
<evidence type="ECO:0000256" key="5">
    <source>
        <dbReference type="ARBA" id="ARBA00022837"/>
    </source>
</evidence>
<keyword evidence="2" id="KW-0519">Myristate</keyword>
<dbReference type="InterPro" id="IPR018247">
    <property type="entry name" value="EF_Hand_1_Ca_BS"/>
</dbReference>
<organism evidence="10">
    <name type="scientific">Chloropicon laureae</name>
    <dbReference type="NCBI Taxonomy" id="464258"/>
    <lineage>
        <taxon>Eukaryota</taxon>
        <taxon>Viridiplantae</taxon>
        <taxon>Chlorophyta</taxon>
        <taxon>Chloropicophyceae</taxon>
        <taxon>Chloropicales</taxon>
        <taxon>Chloropicaceae</taxon>
        <taxon>Chloropicon</taxon>
    </lineage>
</organism>
<feature type="domain" description="EF-hand" evidence="9">
    <location>
        <begin position="182"/>
        <end position="217"/>
    </location>
</feature>
<dbReference type="SUPFAM" id="SSF56112">
    <property type="entry name" value="Protein kinase-like (PK-like)"/>
    <property type="match status" value="1"/>
</dbReference>
<evidence type="ECO:0000256" key="3">
    <source>
        <dbReference type="ARBA" id="ARBA00022723"/>
    </source>
</evidence>
<dbReference type="Gene3D" id="1.10.510.10">
    <property type="entry name" value="Transferase(Phosphotransferase) domain 1"/>
    <property type="match status" value="1"/>
</dbReference>
<dbReference type="GO" id="GO:0005509">
    <property type="term" value="F:calcium ion binding"/>
    <property type="evidence" value="ECO:0007669"/>
    <property type="project" value="InterPro"/>
</dbReference>
<dbReference type="PROSITE" id="PS50011">
    <property type="entry name" value="PROTEIN_KINASE_DOM"/>
    <property type="match status" value="1"/>
</dbReference>
<feature type="domain" description="EF-hand" evidence="9">
    <location>
        <begin position="218"/>
        <end position="253"/>
    </location>
</feature>
<dbReference type="InterPro" id="IPR011992">
    <property type="entry name" value="EF-hand-dom_pair"/>
</dbReference>
<feature type="compositionally biased region" description="Polar residues" evidence="7">
    <location>
        <begin position="280"/>
        <end position="298"/>
    </location>
</feature>
<feature type="region of interest" description="Disordered" evidence="7">
    <location>
        <begin position="263"/>
        <end position="298"/>
    </location>
</feature>
<evidence type="ECO:0000259" key="9">
    <source>
        <dbReference type="PROSITE" id="PS50222"/>
    </source>
</evidence>
<dbReference type="Pfam" id="PF13499">
    <property type="entry name" value="EF-hand_7"/>
    <property type="match status" value="1"/>
</dbReference>
<dbReference type="Pfam" id="PF00069">
    <property type="entry name" value="Pkinase"/>
    <property type="match status" value="1"/>
</dbReference>
<dbReference type="Pfam" id="PF13202">
    <property type="entry name" value="EF-hand_5"/>
    <property type="match status" value="1"/>
</dbReference>
<dbReference type="CDD" id="cd00051">
    <property type="entry name" value="EFh"/>
    <property type="match status" value="1"/>
</dbReference>
<dbReference type="GO" id="GO:0004672">
    <property type="term" value="F:protein kinase activity"/>
    <property type="evidence" value="ECO:0007669"/>
    <property type="project" value="InterPro"/>
</dbReference>
<gene>
    <name evidence="10" type="ORF">CLAU1311_LOCUS7995</name>
</gene>
<accession>A0A7S3E4U2</accession>
<evidence type="ECO:0000256" key="1">
    <source>
        <dbReference type="ARBA" id="ARBA00006049"/>
    </source>
</evidence>
<dbReference type="SUPFAM" id="SSF47473">
    <property type="entry name" value="EF-hand"/>
    <property type="match status" value="1"/>
</dbReference>
<dbReference type="AlphaFoldDB" id="A0A7S3E4U2"/>
<dbReference type="InterPro" id="IPR011009">
    <property type="entry name" value="Kinase-like_dom_sf"/>
</dbReference>
<keyword evidence="4" id="KW-0677">Repeat</keyword>
<keyword evidence="6" id="KW-0449">Lipoprotein</keyword>
<dbReference type="PROSITE" id="PS50222">
    <property type="entry name" value="EF_HAND_2"/>
    <property type="match status" value="3"/>
</dbReference>
<feature type="domain" description="EF-hand" evidence="9">
    <location>
        <begin position="316"/>
        <end position="351"/>
    </location>
</feature>
<reference evidence="10" key="1">
    <citation type="submission" date="2021-01" db="EMBL/GenBank/DDBJ databases">
        <authorList>
            <person name="Corre E."/>
            <person name="Pelletier E."/>
            <person name="Niang G."/>
            <person name="Scheremetjew M."/>
            <person name="Finn R."/>
            <person name="Kale V."/>
            <person name="Holt S."/>
            <person name="Cochrane G."/>
            <person name="Meng A."/>
            <person name="Brown T."/>
            <person name="Cohen L."/>
        </authorList>
    </citation>
    <scope>NUCLEOTIDE SEQUENCE</scope>
    <source>
        <strain evidence="10">RCC856</strain>
    </source>
</reference>
<dbReference type="InterPro" id="IPR028846">
    <property type="entry name" value="Recoverin"/>
</dbReference>
<evidence type="ECO:0008006" key="11">
    <source>
        <dbReference type="Google" id="ProtNLM"/>
    </source>
</evidence>
<evidence type="ECO:0000256" key="7">
    <source>
        <dbReference type="SAM" id="MobiDB-lite"/>
    </source>
</evidence>
<dbReference type="Gene3D" id="1.10.238.10">
    <property type="entry name" value="EF-hand"/>
    <property type="match status" value="1"/>
</dbReference>
<comment type="similarity">
    <text evidence="1">Belongs to the recoverin family.</text>
</comment>
<dbReference type="GO" id="GO:0005524">
    <property type="term" value="F:ATP binding"/>
    <property type="evidence" value="ECO:0007669"/>
    <property type="project" value="InterPro"/>
</dbReference>
<evidence type="ECO:0000256" key="2">
    <source>
        <dbReference type="ARBA" id="ARBA00022707"/>
    </source>
</evidence>
<evidence type="ECO:0000313" key="10">
    <source>
        <dbReference type="EMBL" id="CAE0026525.1"/>
    </source>
</evidence>
<dbReference type="PANTHER" id="PTHR23055:SF178">
    <property type="entry name" value="NEUROCALCIN HOMOLOG"/>
    <property type="match status" value="1"/>
</dbReference>
<dbReference type="PANTHER" id="PTHR23055">
    <property type="entry name" value="CALCIUM BINDING PROTEINS"/>
    <property type="match status" value="1"/>
</dbReference>
<keyword evidence="3" id="KW-0479">Metal-binding</keyword>
<dbReference type="InterPro" id="IPR000719">
    <property type="entry name" value="Prot_kinase_dom"/>
</dbReference>
<dbReference type="InterPro" id="IPR002048">
    <property type="entry name" value="EF_hand_dom"/>
</dbReference>
<protein>
    <recommendedName>
        <fullName evidence="11">Calmodulin</fullName>
    </recommendedName>
</protein>
<name>A0A7S3E4U2_9CHLO</name>
<dbReference type="PROSITE" id="PS00018">
    <property type="entry name" value="EF_HAND_1"/>
    <property type="match status" value="2"/>
</dbReference>
<keyword evidence="5" id="KW-0106">Calcium</keyword>
<sequence length="361" mass="40459">MFILLSGYPPFGAHNTTAKLQKIIKCEYSFSHRVWDKISGPAKELISLLLVLDNHKRLTCEDVLKHPWVTGACRYSEVQLTDTLEGIRAFNAKRKFRAAALACIHIHRAKVKNFHQKIVDFGASSILGEKINSMHFTAEQLQALKKEFQSHCSATNSTTIDFECFQKVMTKQLRSQAQMESQSSALVHRLFQLFDTNGDGGVDFREFITGLGHMQQDAGEDRIKMCFKLYDVDDSGAISKEELFEMLASVTLKNEMLAAFDRNQPGELTRKSSKKRKTSCDGSSSFDDASVASHSQSAPVEGTDKLHYTVARNTSLHAEILGDLFERLDVNKDGQISYEEFKNGISSDPFLIDALFGDPRG</sequence>
<dbReference type="SMART" id="SM00054">
    <property type="entry name" value="EFh"/>
    <property type="match status" value="3"/>
</dbReference>
<dbReference type="EMBL" id="HBHU01012244">
    <property type="protein sequence ID" value="CAE0026525.1"/>
    <property type="molecule type" value="Transcribed_RNA"/>
</dbReference>